<dbReference type="Proteomes" id="UP000276215">
    <property type="component" value="Unassembled WGS sequence"/>
</dbReference>
<accession>A0A3N4JHR8</accession>
<evidence type="ECO:0000256" key="1">
    <source>
        <dbReference type="SAM" id="MobiDB-lite"/>
    </source>
</evidence>
<dbReference type="EMBL" id="ML120416">
    <property type="protein sequence ID" value="RPA96231.1"/>
    <property type="molecule type" value="Genomic_DNA"/>
</dbReference>
<proteinExistence type="predicted"/>
<keyword evidence="3" id="KW-1185">Reference proteome</keyword>
<protein>
    <submittedName>
        <fullName evidence="2">Uncharacterized protein</fullName>
    </submittedName>
</protein>
<feature type="region of interest" description="Disordered" evidence="1">
    <location>
        <begin position="142"/>
        <end position="161"/>
    </location>
</feature>
<name>A0A3N4JHR8_9PEZI</name>
<gene>
    <name evidence="2" type="ORF">L873DRAFT_1811633</name>
</gene>
<evidence type="ECO:0000313" key="3">
    <source>
        <dbReference type="Proteomes" id="UP000276215"/>
    </source>
</evidence>
<dbReference type="OrthoDB" id="6105938at2759"/>
<evidence type="ECO:0000313" key="2">
    <source>
        <dbReference type="EMBL" id="RPA96231.1"/>
    </source>
</evidence>
<dbReference type="AlphaFoldDB" id="A0A3N4JHR8"/>
<reference evidence="2 3" key="1">
    <citation type="journal article" date="2018" name="Nat. Ecol. Evol.">
        <title>Pezizomycetes genomes reveal the molecular basis of ectomycorrhizal truffle lifestyle.</title>
        <authorList>
            <person name="Murat C."/>
            <person name="Payen T."/>
            <person name="Noel B."/>
            <person name="Kuo A."/>
            <person name="Morin E."/>
            <person name="Chen J."/>
            <person name="Kohler A."/>
            <person name="Krizsan K."/>
            <person name="Balestrini R."/>
            <person name="Da Silva C."/>
            <person name="Montanini B."/>
            <person name="Hainaut M."/>
            <person name="Levati E."/>
            <person name="Barry K.W."/>
            <person name="Belfiori B."/>
            <person name="Cichocki N."/>
            <person name="Clum A."/>
            <person name="Dockter R.B."/>
            <person name="Fauchery L."/>
            <person name="Guy J."/>
            <person name="Iotti M."/>
            <person name="Le Tacon F."/>
            <person name="Lindquist E.A."/>
            <person name="Lipzen A."/>
            <person name="Malagnac F."/>
            <person name="Mello A."/>
            <person name="Molinier V."/>
            <person name="Miyauchi S."/>
            <person name="Poulain J."/>
            <person name="Riccioni C."/>
            <person name="Rubini A."/>
            <person name="Sitrit Y."/>
            <person name="Splivallo R."/>
            <person name="Traeger S."/>
            <person name="Wang M."/>
            <person name="Zifcakova L."/>
            <person name="Wipf D."/>
            <person name="Zambonelli A."/>
            <person name="Paolocci F."/>
            <person name="Nowrousian M."/>
            <person name="Ottonello S."/>
            <person name="Baldrian P."/>
            <person name="Spatafora J.W."/>
            <person name="Henrissat B."/>
            <person name="Nagy L.G."/>
            <person name="Aury J.M."/>
            <person name="Wincker P."/>
            <person name="Grigoriev I.V."/>
            <person name="Bonfante P."/>
            <person name="Martin F.M."/>
        </authorList>
    </citation>
    <scope>NUCLEOTIDE SEQUENCE [LARGE SCALE GENOMIC DNA]</scope>
    <source>
        <strain evidence="2 3">120613-1</strain>
    </source>
</reference>
<sequence length="361" mass="42177">MLASRLLPFPNILSRTTALNFNRRALLSTLNTPKVYAAFFKKYNCAGYTFEPGKPPEQEFQLLAKARQWGAESTIKHQKFLGCSIRLAEFFERFEDFREDAGGYTYSPDTEYALEFKRLCTVKRWDEGRIADVKKEYEKLMEASNHSRDGDASSRKDDQAHENVLEGKTAIAKFFIENQCPGYSYNYRSSVVEFFELVEARTVMWEEKTGDRKRTGTYEKTAEYKDLRREFEVAIEACFDAFLRVKRRSVEEKETRPWETLAELFKEGEAPLGRTKARKLLEKVHVNIYDLTDLFQIHMPPSADILQKLLTTESHRMQKLRFPGLRELAAYSVDTGRVYKLRSAKENGTLVLLLQRIRRRF</sequence>
<organism evidence="2 3">
    <name type="scientific">Choiromyces venosus 120613-1</name>
    <dbReference type="NCBI Taxonomy" id="1336337"/>
    <lineage>
        <taxon>Eukaryota</taxon>
        <taxon>Fungi</taxon>
        <taxon>Dikarya</taxon>
        <taxon>Ascomycota</taxon>
        <taxon>Pezizomycotina</taxon>
        <taxon>Pezizomycetes</taxon>
        <taxon>Pezizales</taxon>
        <taxon>Tuberaceae</taxon>
        <taxon>Choiromyces</taxon>
    </lineage>
</organism>